<proteinExistence type="predicted"/>
<accession>A0A383DFX3</accession>
<name>A0A383DFX3_9ZZZZ</name>
<evidence type="ECO:0000313" key="2">
    <source>
        <dbReference type="EMBL" id="SVE43209.1"/>
    </source>
</evidence>
<evidence type="ECO:0000256" key="1">
    <source>
        <dbReference type="SAM" id="Phobius"/>
    </source>
</evidence>
<organism evidence="2">
    <name type="scientific">marine metagenome</name>
    <dbReference type="NCBI Taxonomy" id="408172"/>
    <lineage>
        <taxon>unclassified sequences</taxon>
        <taxon>metagenomes</taxon>
        <taxon>ecological metagenomes</taxon>
    </lineage>
</organism>
<keyword evidence="1" id="KW-0472">Membrane</keyword>
<keyword evidence="1" id="KW-0812">Transmembrane</keyword>
<protein>
    <submittedName>
        <fullName evidence="2">Uncharacterized protein</fullName>
    </submittedName>
</protein>
<reference evidence="2" key="1">
    <citation type="submission" date="2018-05" db="EMBL/GenBank/DDBJ databases">
        <authorList>
            <person name="Lanie J.A."/>
            <person name="Ng W.-L."/>
            <person name="Kazmierczak K.M."/>
            <person name="Andrzejewski T.M."/>
            <person name="Davidsen T.M."/>
            <person name="Wayne K.J."/>
            <person name="Tettelin H."/>
            <person name="Glass J.I."/>
            <person name="Rusch D."/>
            <person name="Podicherti R."/>
            <person name="Tsui H.-C.T."/>
            <person name="Winkler M.E."/>
        </authorList>
    </citation>
    <scope>NUCLEOTIDE SEQUENCE</scope>
</reference>
<feature type="transmembrane region" description="Helical" evidence="1">
    <location>
        <begin position="21"/>
        <end position="44"/>
    </location>
</feature>
<sequence>MKSEGLNYAAMRDRVSSPQPAAARAIITGGVFETALRIVLFIGYRFILGYKNNCGHHRDGY</sequence>
<gene>
    <name evidence="2" type="ORF">METZ01_LOCUS496063</name>
</gene>
<dbReference type="AlphaFoldDB" id="A0A383DFX3"/>
<keyword evidence="1" id="KW-1133">Transmembrane helix</keyword>
<dbReference type="EMBL" id="UINC01216878">
    <property type="protein sequence ID" value="SVE43209.1"/>
    <property type="molecule type" value="Genomic_DNA"/>
</dbReference>